<evidence type="ECO:0000256" key="1">
    <source>
        <dbReference type="ARBA" id="ARBA00001964"/>
    </source>
</evidence>
<dbReference type="PANTHER" id="PTHR47514">
    <property type="entry name" value="TRANSKETOLASE N-TERMINAL SECTION-RELATED"/>
    <property type="match status" value="1"/>
</dbReference>
<dbReference type="PANTHER" id="PTHR47514:SF1">
    <property type="entry name" value="TRANSKETOLASE N-TERMINAL SECTION-RELATED"/>
    <property type="match status" value="1"/>
</dbReference>
<dbReference type="AlphaFoldDB" id="A0A383ELW8"/>
<accession>A0A383ELW8</accession>
<name>A0A383ELW8_9ZZZZ</name>
<gene>
    <name evidence="5" type="ORF">METZ01_LOCUS510164</name>
</gene>
<dbReference type="InterPro" id="IPR005474">
    <property type="entry name" value="Transketolase_N"/>
</dbReference>
<dbReference type="Gene3D" id="3.40.50.970">
    <property type="match status" value="1"/>
</dbReference>
<proteinExistence type="inferred from homology"/>
<dbReference type="SUPFAM" id="SSF52518">
    <property type="entry name" value="Thiamin diphosphate-binding fold (THDP-binding)"/>
    <property type="match status" value="1"/>
</dbReference>
<evidence type="ECO:0000256" key="2">
    <source>
        <dbReference type="ARBA" id="ARBA00007131"/>
    </source>
</evidence>
<evidence type="ECO:0000259" key="4">
    <source>
        <dbReference type="Pfam" id="PF00456"/>
    </source>
</evidence>
<keyword evidence="3" id="KW-0786">Thiamine pyrophosphate</keyword>
<dbReference type="Pfam" id="PF00456">
    <property type="entry name" value="Transketolase_N"/>
    <property type="match status" value="1"/>
</dbReference>
<dbReference type="InterPro" id="IPR029061">
    <property type="entry name" value="THDP-binding"/>
</dbReference>
<feature type="non-terminal residue" evidence="5">
    <location>
        <position position="1"/>
    </location>
</feature>
<sequence length="108" mass="11756">SNVVVFLDHNKTQGDGNLENIMSLNPIVEKFSSFNWHVQEINGHSHQAIRNSIRQAKANTYKPSVIIADTSKGYWGPGKVLLDGAHSGLLSDADYADAMAYIKGKGGE</sequence>
<comment type="similarity">
    <text evidence="2">Belongs to the transketolase family.</text>
</comment>
<feature type="domain" description="Transketolase N-terminal" evidence="4">
    <location>
        <begin position="2"/>
        <end position="96"/>
    </location>
</feature>
<comment type="cofactor">
    <cofactor evidence="1">
        <name>thiamine diphosphate</name>
        <dbReference type="ChEBI" id="CHEBI:58937"/>
    </cofactor>
</comment>
<evidence type="ECO:0000313" key="5">
    <source>
        <dbReference type="EMBL" id="SVE57310.1"/>
    </source>
</evidence>
<evidence type="ECO:0000256" key="3">
    <source>
        <dbReference type="ARBA" id="ARBA00023052"/>
    </source>
</evidence>
<protein>
    <recommendedName>
        <fullName evidence="4">Transketolase N-terminal domain-containing protein</fullName>
    </recommendedName>
</protein>
<dbReference type="EMBL" id="UINC01226713">
    <property type="protein sequence ID" value="SVE57310.1"/>
    <property type="molecule type" value="Genomic_DNA"/>
</dbReference>
<reference evidence="5" key="1">
    <citation type="submission" date="2018-05" db="EMBL/GenBank/DDBJ databases">
        <authorList>
            <person name="Lanie J.A."/>
            <person name="Ng W.-L."/>
            <person name="Kazmierczak K.M."/>
            <person name="Andrzejewski T.M."/>
            <person name="Davidsen T.M."/>
            <person name="Wayne K.J."/>
            <person name="Tettelin H."/>
            <person name="Glass J.I."/>
            <person name="Rusch D."/>
            <person name="Podicherti R."/>
            <person name="Tsui H.-C.T."/>
            <person name="Winkler M.E."/>
        </authorList>
    </citation>
    <scope>NUCLEOTIDE SEQUENCE</scope>
</reference>
<organism evidence="5">
    <name type="scientific">marine metagenome</name>
    <dbReference type="NCBI Taxonomy" id="408172"/>
    <lineage>
        <taxon>unclassified sequences</taxon>
        <taxon>metagenomes</taxon>
        <taxon>ecological metagenomes</taxon>
    </lineage>
</organism>